<keyword evidence="1" id="KW-0812">Transmembrane</keyword>
<organism evidence="2 3">
    <name type="scientific">Clostridium amylolyticum</name>
    <dbReference type="NCBI Taxonomy" id="1121298"/>
    <lineage>
        <taxon>Bacteria</taxon>
        <taxon>Bacillati</taxon>
        <taxon>Bacillota</taxon>
        <taxon>Clostridia</taxon>
        <taxon>Eubacteriales</taxon>
        <taxon>Clostridiaceae</taxon>
        <taxon>Clostridium</taxon>
    </lineage>
</organism>
<keyword evidence="1" id="KW-0472">Membrane</keyword>
<dbReference type="STRING" id="1121298.SAMN05444401_0712"/>
<dbReference type="AlphaFoldDB" id="A0A1M6BCC3"/>
<dbReference type="Pfam" id="PF11070">
    <property type="entry name" value="DUF2871"/>
    <property type="match status" value="1"/>
</dbReference>
<gene>
    <name evidence="2" type="ORF">SAMN05444401_0712</name>
</gene>
<feature type="transmembrane region" description="Helical" evidence="1">
    <location>
        <begin position="43"/>
        <end position="62"/>
    </location>
</feature>
<keyword evidence="1" id="KW-1133">Transmembrane helix</keyword>
<evidence type="ECO:0000313" key="3">
    <source>
        <dbReference type="Proteomes" id="UP000184080"/>
    </source>
</evidence>
<evidence type="ECO:0008006" key="4">
    <source>
        <dbReference type="Google" id="ProtNLM"/>
    </source>
</evidence>
<dbReference type="OrthoDB" id="1644899at2"/>
<evidence type="ECO:0000256" key="1">
    <source>
        <dbReference type="SAM" id="Phobius"/>
    </source>
</evidence>
<proteinExistence type="predicted"/>
<feature type="transmembrane region" description="Helical" evidence="1">
    <location>
        <begin position="7"/>
        <end position="23"/>
    </location>
</feature>
<feature type="transmembrane region" description="Helical" evidence="1">
    <location>
        <begin position="74"/>
        <end position="94"/>
    </location>
</feature>
<reference evidence="2 3" key="1">
    <citation type="submission" date="2016-11" db="EMBL/GenBank/DDBJ databases">
        <authorList>
            <person name="Jaros S."/>
            <person name="Januszkiewicz K."/>
            <person name="Wedrychowicz H."/>
        </authorList>
    </citation>
    <scope>NUCLEOTIDE SEQUENCE [LARGE SCALE GENOMIC DNA]</scope>
    <source>
        <strain evidence="2 3">DSM 21864</strain>
    </source>
</reference>
<feature type="transmembrane region" description="Helical" evidence="1">
    <location>
        <begin position="106"/>
        <end position="126"/>
    </location>
</feature>
<dbReference type="InterPro" id="IPR021299">
    <property type="entry name" value="DUF2871"/>
</dbReference>
<protein>
    <recommendedName>
        <fullName evidence="4">DUF2871 domain-containing protein</fullName>
    </recommendedName>
</protein>
<dbReference type="RefSeq" id="WP_073003818.1">
    <property type="nucleotide sequence ID" value="NZ_FQZO01000001.1"/>
</dbReference>
<keyword evidence="3" id="KW-1185">Reference proteome</keyword>
<sequence>MKKLYNASFLYLIIGLSVGVFFREYTKLNGFTGITALKTVHPHLLTLGFLFFFILTLASKSLKFYESKNFNKWYIVYNIGLIWTGATMLVRGILQVNGADFKGLNHIAGTGHLVLGVALIWFMIILKDSLGFSKGKSQ</sequence>
<accession>A0A1M6BCC3</accession>
<name>A0A1M6BCC3_9CLOT</name>
<dbReference type="Proteomes" id="UP000184080">
    <property type="component" value="Unassembled WGS sequence"/>
</dbReference>
<evidence type="ECO:0000313" key="2">
    <source>
        <dbReference type="EMBL" id="SHI46355.1"/>
    </source>
</evidence>
<dbReference type="EMBL" id="FQZO01000001">
    <property type="protein sequence ID" value="SHI46355.1"/>
    <property type="molecule type" value="Genomic_DNA"/>
</dbReference>